<name>A0A5B6WCI8_9ROSI</name>
<evidence type="ECO:0000313" key="1">
    <source>
        <dbReference type="EMBL" id="KAA3479320.1"/>
    </source>
</evidence>
<reference evidence="2" key="1">
    <citation type="journal article" date="2019" name="Plant Biotechnol. J.">
        <title>Genome sequencing of the Australian wild diploid species Gossypium australe highlights disease resistance and delayed gland morphogenesis.</title>
        <authorList>
            <person name="Cai Y."/>
            <person name="Cai X."/>
            <person name="Wang Q."/>
            <person name="Wang P."/>
            <person name="Zhang Y."/>
            <person name="Cai C."/>
            <person name="Xu Y."/>
            <person name="Wang K."/>
            <person name="Zhou Z."/>
            <person name="Wang C."/>
            <person name="Geng S."/>
            <person name="Li B."/>
            <person name="Dong Q."/>
            <person name="Hou Y."/>
            <person name="Wang H."/>
            <person name="Ai P."/>
            <person name="Liu Z."/>
            <person name="Yi F."/>
            <person name="Sun M."/>
            <person name="An G."/>
            <person name="Cheng J."/>
            <person name="Zhang Y."/>
            <person name="Shi Q."/>
            <person name="Xie Y."/>
            <person name="Shi X."/>
            <person name="Chang Y."/>
            <person name="Huang F."/>
            <person name="Chen Y."/>
            <person name="Hong S."/>
            <person name="Mi L."/>
            <person name="Sun Q."/>
            <person name="Zhang L."/>
            <person name="Zhou B."/>
            <person name="Peng R."/>
            <person name="Zhang X."/>
            <person name="Liu F."/>
        </authorList>
    </citation>
    <scope>NUCLEOTIDE SEQUENCE [LARGE SCALE GENOMIC DNA]</scope>
    <source>
        <strain evidence="2">cv. PA1801</strain>
    </source>
</reference>
<protein>
    <submittedName>
        <fullName evidence="1">ABC transporter G family member 29</fullName>
    </submittedName>
</protein>
<proteinExistence type="predicted"/>
<gene>
    <name evidence="1" type="ORF">EPI10_019845</name>
</gene>
<dbReference type="PANTHER" id="PTHR48040">
    <property type="entry name" value="PLEIOTROPIC DRUG RESISTANCE PROTEIN 1-LIKE ISOFORM X1"/>
    <property type="match status" value="1"/>
</dbReference>
<keyword evidence="2" id="KW-1185">Reference proteome</keyword>
<sequence>MNMAIPGIPKILEKQSPTAWMLKVSSIVVEAQLGIDFAEYYNSSSLQNQTLVNGLSTPPPRAKGMCFIIQYSQSTWRQFKCCLWEEFKTY</sequence>
<dbReference type="EMBL" id="SMMG02000003">
    <property type="protein sequence ID" value="KAA3479320.1"/>
    <property type="molecule type" value="Genomic_DNA"/>
</dbReference>
<dbReference type="PANTHER" id="PTHR48040:SF28">
    <property type="entry name" value="ABC TRANSPORTER G FAMILY MEMBER 39-LIKE"/>
    <property type="match status" value="1"/>
</dbReference>
<evidence type="ECO:0000313" key="2">
    <source>
        <dbReference type="Proteomes" id="UP000325315"/>
    </source>
</evidence>
<organism evidence="1 2">
    <name type="scientific">Gossypium australe</name>
    <dbReference type="NCBI Taxonomy" id="47621"/>
    <lineage>
        <taxon>Eukaryota</taxon>
        <taxon>Viridiplantae</taxon>
        <taxon>Streptophyta</taxon>
        <taxon>Embryophyta</taxon>
        <taxon>Tracheophyta</taxon>
        <taxon>Spermatophyta</taxon>
        <taxon>Magnoliopsida</taxon>
        <taxon>eudicotyledons</taxon>
        <taxon>Gunneridae</taxon>
        <taxon>Pentapetalae</taxon>
        <taxon>rosids</taxon>
        <taxon>malvids</taxon>
        <taxon>Malvales</taxon>
        <taxon>Malvaceae</taxon>
        <taxon>Malvoideae</taxon>
        <taxon>Gossypium</taxon>
    </lineage>
</organism>
<accession>A0A5B6WCI8</accession>
<comment type="caution">
    <text evidence="1">The sequence shown here is derived from an EMBL/GenBank/DDBJ whole genome shotgun (WGS) entry which is preliminary data.</text>
</comment>
<dbReference type="OrthoDB" id="66620at2759"/>
<dbReference type="AlphaFoldDB" id="A0A5B6WCI8"/>
<dbReference type="Proteomes" id="UP000325315">
    <property type="component" value="Unassembled WGS sequence"/>
</dbReference>